<sequence length="255" mass="28072">MIDTFIEHAPTQVVDAMRSTITGLLGTLPPQHFDVSVNACGQSLANLFLSVLMTGYLLCNAQHRMDLARQLGPAGEEGREPRGLALQTASFDSEEEVLYAPGTQKTRVSGDVVRWHVVNGAEAVPAADYIQSLEDEIRVLRQQAAARRLQPRSAPGNELLEYLRTLEPHAVAELTAGADSDILEAMNTMIYRVLGATDEDLRNIPSESNAIELARLLFFLCVVAYNMRTIEMRWDTEQTMLLSEEPGSGRGYLPG</sequence>
<keyword evidence="2" id="KW-1185">Reference proteome</keyword>
<reference evidence="1 2" key="1">
    <citation type="journal article" date="2024" name="Nat. Commun.">
        <title>Phylogenomics reveals the evolutionary origins of lichenization in chlorophyte algae.</title>
        <authorList>
            <person name="Puginier C."/>
            <person name="Libourel C."/>
            <person name="Otte J."/>
            <person name="Skaloud P."/>
            <person name="Haon M."/>
            <person name="Grisel S."/>
            <person name="Petersen M."/>
            <person name="Berrin J.G."/>
            <person name="Delaux P.M."/>
            <person name="Dal Grande F."/>
            <person name="Keller J."/>
        </authorList>
    </citation>
    <scope>NUCLEOTIDE SEQUENCE [LARGE SCALE GENOMIC DNA]</scope>
    <source>
        <strain evidence="1 2">SAG 245.80</strain>
    </source>
</reference>
<dbReference type="EMBL" id="JALJOU010000008">
    <property type="protein sequence ID" value="KAK9842315.1"/>
    <property type="molecule type" value="Genomic_DNA"/>
</dbReference>
<name>A0AAW1S973_9CHLO</name>
<organism evidence="1 2">
    <name type="scientific">Elliptochloris bilobata</name>
    <dbReference type="NCBI Taxonomy" id="381761"/>
    <lineage>
        <taxon>Eukaryota</taxon>
        <taxon>Viridiplantae</taxon>
        <taxon>Chlorophyta</taxon>
        <taxon>core chlorophytes</taxon>
        <taxon>Trebouxiophyceae</taxon>
        <taxon>Trebouxiophyceae incertae sedis</taxon>
        <taxon>Elliptochloris clade</taxon>
        <taxon>Elliptochloris</taxon>
    </lineage>
</organism>
<dbReference type="PANTHER" id="PTHR33598:SF4">
    <property type="entry name" value="OS02G0833400 PROTEIN"/>
    <property type="match status" value="1"/>
</dbReference>
<accession>A0AAW1S973</accession>
<dbReference type="InterPro" id="IPR008479">
    <property type="entry name" value="DUF760"/>
</dbReference>
<protein>
    <submittedName>
        <fullName evidence="1">Uncharacterized protein</fullName>
    </submittedName>
</protein>
<dbReference type="AlphaFoldDB" id="A0AAW1S973"/>
<comment type="caution">
    <text evidence="1">The sequence shown here is derived from an EMBL/GenBank/DDBJ whole genome shotgun (WGS) entry which is preliminary data.</text>
</comment>
<dbReference type="Proteomes" id="UP001445335">
    <property type="component" value="Unassembled WGS sequence"/>
</dbReference>
<gene>
    <name evidence="1" type="ORF">WJX81_006243</name>
</gene>
<proteinExistence type="predicted"/>
<dbReference type="PANTHER" id="PTHR33598">
    <property type="entry name" value="OS02G0833400 PROTEIN"/>
    <property type="match status" value="1"/>
</dbReference>
<dbReference type="Pfam" id="PF05542">
    <property type="entry name" value="DUF760"/>
    <property type="match status" value="2"/>
</dbReference>
<evidence type="ECO:0000313" key="1">
    <source>
        <dbReference type="EMBL" id="KAK9842315.1"/>
    </source>
</evidence>
<evidence type="ECO:0000313" key="2">
    <source>
        <dbReference type="Proteomes" id="UP001445335"/>
    </source>
</evidence>